<evidence type="ECO:0000256" key="6">
    <source>
        <dbReference type="ARBA" id="ARBA00023242"/>
    </source>
</evidence>
<dbReference type="GO" id="GO:0005737">
    <property type="term" value="C:cytoplasm"/>
    <property type="evidence" value="ECO:0007669"/>
    <property type="project" value="UniProtKB-SubCell"/>
</dbReference>
<protein>
    <submittedName>
        <fullName evidence="7">Transcription factor Pcc1-domain-containing protein</fullName>
    </submittedName>
</protein>
<evidence type="ECO:0000313" key="8">
    <source>
        <dbReference type="Proteomes" id="UP000823399"/>
    </source>
</evidence>
<reference evidence="7" key="1">
    <citation type="journal article" date="2020" name="New Phytol.">
        <title>Comparative genomics reveals dynamic genome evolution in host specialist ectomycorrhizal fungi.</title>
        <authorList>
            <person name="Lofgren L.A."/>
            <person name="Nguyen N.H."/>
            <person name="Vilgalys R."/>
            <person name="Ruytinx J."/>
            <person name="Liao H.L."/>
            <person name="Branco S."/>
            <person name="Kuo A."/>
            <person name="LaButti K."/>
            <person name="Lipzen A."/>
            <person name="Andreopoulos W."/>
            <person name="Pangilinan J."/>
            <person name="Riley R."/>
            <person name="Hundley H."/>
            <person name="Na H."/>
            <person name="Barry K."/>
            <person name="Grigoriev I.V."/>
            <person name="Stajich J.E."/>
            <person name="Kennedy P.G."/>
        </authorList>
    </citation>
    <scope>NUCLEOTIDE SEQUENCE</scope>
    <source>
        <strain evidence="7">FC423</strain>
    </source>
</reference>
<dbReference type="GO" id="GO:0000408">
    <property type="term" value="C:EKC/KEOPS complex"/>
    <property type="evidence" value="ECO:0007669"/>
    <property type="project" value="TreeGrafter"/>
</dbReference>
<keyword evidence="6" id="KW-0539">Nucleus</keyword>
<comment type="subcellular location">
    <subcellularLocation>
        <location evidence="2">Cytoplasm</location>
    </subcellularLocation>
    <subcellularLocation>
        <location evidence="1">Nucleus</location>
    </subcellularLocation>
</comment>
<dbReference type="GO" id="GO:0070525">
    <property type="term" value="P:tRNA threonylcarbamoyladenosine metabolic process"/>
    <property type="evidence" value="ECO:0007669"/>
    <property type="project" value="TreeGrafter"/>
</dbReference>
<accession>A0A9P7JVI4</accession>
<comment type="similarity">
    <text evidence="3">Belongs to the CTAG/PCC1 family.</text>
</comment>
<dbReference type="InterPro" id="IPR015419">
    <property type="entry name" value="CTAG/Pcc1"/>
</dbReference>
<dbReference type="Gene3D" id="3.30.310.50">
    <property type="entry name" value="Alpha-D-phosphohexomutase, C-terminal domain"/>
    <property type="match status" value="1"/>
</dbReference>
<dbReference type="AlphaFoldDB" id="A0A9P7JVI4"/>
<dbReference type="PANTHER" id="PTHR31283">
    <property type="entry name" value="EKC/KEOPS COMPLEX SUBUNIT PCC1 FAMILY MEMBER"/>
    <property type="match status" value="1"/>
</dbReference>
<dbReference type="Proteomes" id="UP000823399">
    <property type="component" value="Unassembled WGS sequence"/>
</dbReference>
<dbReference type="RefSeq" id="XP_041294282.1">
    <property type="nucleotide sequence ID" value="XM_041428039.1"/>
</dbReference>
<sequence>MFKHLRTRTRRLGALAPVINHLPTLQLVTPRYLDVKQQVLLAATKQPRRELTSCHHHHDRYSMAYGVSLSITIRVPFANPKHATIAMQVIDVDPELQREAVKRTLTVDGNDLVASFATSTVRLARLTTNGFLENVDLVARTIGEFGENSERKQGISK</sequence>
<evidence type="ECO:0000256" key="3">
    <source>
        <dbReference type="ARBA" id="ARBA00007073"/>
    </source>
</evidence>
<keyword evidence="4" id="KW-0963">Cytoplasm</keyword>
<dbReference type="Pfam" id="PF09341">
    <property type="entry name" value="Pcc1"/>
    <property type="match status" value="1"/>
</dbReference>
<dbReference type="PANTHER" id="PTHR31283:SF5">
    <property type="entry name" value="EKC_KEOPS COMPLEX SUBUNIT LAGE3"/>
    <property type="match status" value="1"/>
</dbReference>
<evidence type="ECO:0000313" key="7">
    <source>
        <dbReference type="EMBL" id="KAG2110808.1"/>
    </source>
</evidence>
<evidence type="ECO:0000256" key="1">
    <source>
        <dbReference type="ARBA" id="ARBA00004123"/>
    </source>
</evidence>
<dbReference type="EMBL" id="JABBWM010000019">
    <property type="protein sequence ID" value="KAG2110808.1"/>
    <property type="molecule type" value="Genomic_DNA"/>
</dbReference>
<dbReference type="FunFam" id="3.30.310.50:FF:000005">
    <property type="entry name" value="L antigen family member 3"/>
    <property type="match status" value="1"/>
</dbReference>
<dbReference type="GeneID" id="64690298"/>
<name>A0A9P7JVI4_9AGAM</name>
<organism evidence="7 8">
    <name type="scientific">Suillus discolor</name>
    <dbReference type="NCBI Taxonomy" id="1912936"/>
    <lineage>
        <taxon>Eukaryota</taxon>
        <taxon>Fungi</taxon>
        <taxon>Dikarya</taxon>
        <taxon>Basidiomycota</taxon>
        <taxon>Agaricomycotina</taxon>
        <taxon>Agaricomycetes</taxon>
        <taxon>Agaricomycetidae</taxon>
        <taxon>Boletales</taxon>
        <taxon>Suillineae</taxon>
        <taxon>Suillaceae</taxon>
        <taxon>Suillus</taxon>
    </lineage>
</organism>
<evidence type="ECO:0000256" key="5">
    <source>
        <dbReference type="ARBA" id="ARBA00022694"/>
    </source>
</evidence>
<dbReference type="GO" id="GO:0008033">
    <property type="term" value="P:tRNA processing"/>
    <property type="evidence" value="ECO:0007669"/>
    <property type="project" value="UniProtKB-KW"/>
</dbReference>
<evidence type="ECO:0000256" key="4">
    <source>
        <dbReference type="ARBA" id="ARBA00022490"/>
    </source>
</evidence>
<keyword evidence="8" id="KW-1185">Reference proteome</keyword>
<dbReference type="GO" id="GO:0005634">
    <property type="term" value="C:nucleus"/>
    <property type="evidence" value="ECO:0007669"/>
    <property type="project" value="UniProtKB-SubCell"/>
</dbReference>
<proteinExistence type="inferred from homology"/>
<dbReference type="OrthoDB" id="10025739at2759"/>
<gene>
    <name evidence="7" type="ORF">F5147DRAFT_104985</name>
</gene>
<keyword evidence="5" id="KW-0819">tRNA processing</keyword>
<evidence type="ECO:0000256" key="2">
    <source>
        <dbReference type="ARBA" id="ARBA00004496"/>
    </source>
</evidence>
<comment type="caution">
    <text evidence="7">The sequence shown here is derived from an EMBL/GenBank/DDBJ whole genome shotgun (WGS) entry which is preliminary data.</text>
</comment>